<evidence type="ECO:0000256" key="4">
    <source>
        <dbReference type="ARBA" id="ARBA00023136"/>
    </source>
</evidence>
<dbReference type="InterPro" id="IPR012340">
    <property type="entry name" value="NA-bd_OB-fold"/>
</dbReference>
<comment type="subcellular location">
    <subcellularLocation>
        <location evidence="1">Membrane</location>
        <topology evidence="1">Multi-pass membrane protein</topology>
    </subcellularLocation>
</comment>
<reference evidence="8" key="1">
    <citation type="journal article" date="2019" name="Int. J. Syst. Evol. Microbiol.">
        <title>The Global Catalogue of Microorganisms (GCM) 10K type strain sequencing project: providing services to taxonomists for standard genome sequencing and annotation.</title>
        <authorList>
            <consortium name="The Broad Institute Genomics Platform"/>
            <consortium name="The Broad Institute Genome Sequencing Center for Infectious Disease"/>
            <person name="Wu L."/>
            <person name="Ma J."/>
        </authorList>
    </citation>
    <scope>NUCLEOTIDE SEQUENCE [LARGE SCALE GENOMIC DNA]</scope>
    <source>
        <strain evidence="8">JCM 17442</strain>
    </source>
</reference>
<dbReference type="InterPro" id="IPR002810">
    <property type="entry name" value="NfeD-like_C"/>
</dbReference>
<evidence type="ECO:0000259" key="6">
    <source>
        <dbReference type="Pfam" id="PF01957"/>
    </source>
</evidence>
<dbReference type="EMBL" id="BAABAU010000001">
    <property type="protein sequence ID" value="GAA4264636.1"/>
    <property type="molecule type" value="Genomic_DNA"/>
</dbReference>
<evidence type="ECO:0000256" key="3">
    <source>
        <dbReference type="ARBA" id="ARBA00022989"/>
    </source>
</evidence>
<feature type="domain" description="NfeD-like C-terminal" evidence="6">
    <location>
        <begin position="93"/>
        <end position="159"/>
    </location>
</feature>
<feature type="transmembrane region" description="Helical" evidence="5">
    <location>
        <begin position="46"/>
        <end position="73"/>
    </location>
</feature>
<feature type="transmembrane region" description="Helical" evidence="5">
    <location>
        <begin position="12"/>
        <end position="40"/>
    </location>
</feature>
<accession>A0ABP8DXI8</accession>
<evidence type="ECO:0000256" key="1">
    <source>
        <dbReference type="ARBA" id="ARBA00004141"/>
    </source>
</evidence>
<gene>
    <name evidence="7" type="ORF">GCM10022256_02480</name>
</gene>
<evidence type="ECO:0000256" key="5">
    <source>
        <dbReference type="SAM" id="Phobius"/>
    </source>
</evidence>
<dbReference type="Gene3D" id="2.40.50.140">
    <property type="entry name" value="Nucleic acid-binding proteins"/>
    <property type="match status" value="1"/>
</dbReference>
<dbReference type="PANTHER" id="PTHR33507">
    <property type="entry name" value="INNER MEMBRANE PROTEIN YBBJ"/>
    <property type="match status" value="1"/>
</dbReference>
<evidence type="ECO:0000313" key="8">
    <source>
        <dbReference type="Proteomes" id="UP001501594"/>
    </source>
</evidence>
<dbReference type="InterPro" id="IPR052165">
    <property type="entry name" value="Membrane_assoc_protease"/>
</dbReference>
<keyword evidence="3 5" id="KW-1133">Transmembrane helix</keyword>
<sequence>MVRMIEFFTDYSWVLWVALVLLFVIVEVATVDFTFLMLAIGSVGGLLAGLFGAPFWLQIIVAAVVSILLLFTVRPPLLRALKRGGDPTPSNIEALLGARGVVVVPLIDRQGDSGLGQVKLSNGETWTARLLAPTGQDSLDTGATVVVTAIEGSTAVVVPGERTPS</sequence>
<comment type="caution">
    <text evidence="7">The sequence shown here is derived from an EMBL/GenBank/DDBJ whole genome shotgun (WGS) entry which is preliminary data.</text>
</comment>
<protein>
    <recommendedName>
        <fullName evidence="6">NfeD-like C-terminal domain-containing protein</fullName>
    </recommendedName>
</protein>
<evidence type="ECO:0000256" key="2">
    <source>
        <dbReference type="ARBA" id="ARBA00022692"/>
    </source>
</evidence>
<organism evidence="7 8">
    <name type="scientific">Frondihabitans peucedani</name>
    <dbReference type="NCBI Taxonomy" id="598626"/>
    <lineage>
        <taxon>Bacteria</taxon>
        <taxon>Bacillati</taxon>
        <taxon>Actinomycetota</taxon>
        <taxon>Actinomycetes</taxon>
        <taxon>Micrococcales</taxon>
        <taxon>Microbacteriaceae</taxon>
        <taxon>Frondihabitans</taxon>
    </lineage>
</organism>
<keyword evidence="8" id="KW-1185">Reference proteome</keyword>
<proteinExistence type="predicted"/>
<keyword evidence="2 5" id="KW-0812">Transmembrane</keyword>
<name>A0ABP8DXI8_9MICO</name>
<evidence type="ECO:0000313" key="7">
    <source>
        <dbReference type="EMBL" id="GAA4264636.1"/>
    </source>
</evidence>
<dbReference type="Pfam" id="PF01957">
    <property type="entry name" value="NfeD"/>
    <property type="match status" value="1"/>
</dbReference>
<keyword evidence="4 5" id="KW-0472">Membrane</keyword>
<dbReference type="PANTHER" id="PTHR33507:SF3">
    <property type="entry name" value="INNER MEMBRANE PROTEIN YBBJ"/>
    <property type="match status" value="1"/>
</dbReference>
<dbReference type="Proteomes" id="UP001501594">
    <property type="component" value="Unassembled WGS sequence"/>
</dbReference>